<dbReference type="Gene3D" id="1.10.20.10">
    <property type="entry name" value="Histone, subunit A"/>
    <property type="match status" value="1"/>
</dbReference>
<accession>A0A017SGJ0</accession>
<dbReference type="Proteomes" id="UP000019804">
    <property type="component" value="Unassembled WGS sequence"/>
</dbReference>
<feature type="compositionally biased region" description="Basic and acidic residues" evidence="1">
    <location>
        <begin position="300"/>
        <end position="318"/>
    </location>
</feature>
<feature type="compositionally biased region" description="Acidic residues" evidence="1">
    <location>
        <begin position="180"/>
        <end position="197"/>
    </location>
</feature>
<feature type="region of interest" description="Disordered" evidence="1">
    <location>
        <begin position="109"/>
        <end position="397"/>
    </location>
</feature>
<evidence type="ECO:0000256" key="1">
    <source>
        <dbReference type="SAM" id="MobiDB-lite"/>
    </source>
</evidence>
<feature type="compositionally biased region" description="Low complexity" evidence="1">
    <location>
        <begin position="325"/>
        <end position="336"/>
    </location>
</feature>
<organism evidence="2 3">
    <name type="scientific">Aspergillus ruber (strain CBS 135680)</name>
    <dbReference type="NCBI Taxonomy" id="1388766"/>
    <lineage>
        <taxon>Eukaryota</taxon>
        <taxon>Fungi</taxon>
        <taxon>Dikarya</taxon>
        <taxon>Ascomycota</taxon>
        <taxon>Pezizomycotina</taxon>
        <taxon>Eurotiomycetes</taxon>
        <taxon>Eurotiomycetidae</taxon>
        <taxon>Eurotiales</taxon>
        <taxon>Aspergillaceae</taxon>
        <taxon>Aspergillus</taxon>
        <taxon>Aspergillus subgen. Aspergillus</taxon>
    </lineage>
</organism>
<dbReference type="HOGENOM" id="CLU_605457_0_0_1"/>
<evidence type="ECO:0000313" key="2">
    <source>
        <dbReference type="EMBL" id="EYE96037.1"/>
    </source>
</evidence>
<feature type="compositionally biased region" description="Basic and acidic residues" evidence="1">
    <location>
        <begin position="431"/>
        <end position="446"/>
    </location>
</feature>
<dbReference type="PANTHER" id="PTHR15992">
    <property type="entry name" value="HOLLIDAY JUNCTION RECOGNITION PROTEIN"/>
    <property type="match status" value="1"/>
</dbReference>
<dbReference type="RefSeq" id="XP_040639725.1">
    <property type="nucleotide sequence ID" value="XM_040778921.1"/>
</dbReference>
<reference evidence="3" key="1">
    <citation type="journal article" date="2014" name="Nat. Commun.">
        <title>Genomic adaptations of the halophilic Dead Sea filamentous fungus Eurotium rubrum.</title>
        <authorList>
            <person name="Kis-Papo T."/>
            <person name="Weig A.R."/>
            <person name="Riley R."/>
            <person name="Persoh D."/>
            <person name="Salamov A."/>
            <person name="Sun H."/>
            <person name="Lipzen A."/>
            <person name="Wasser S.P."/>
            <person name="Rambold G."/>
            <person name="Grigoriev I.V."/>
            <person name="Nevo E."/>
        </authorList>
    </citation>
    <scope>NUCLEOTIDE SEQUENCE [LARGE SCALE GENOMIC DNA]</scope>
    <source>
        <strain evidence="3">CBS 135680</strain>
    </source>
</reference>
<gene>
    <name evidence="2" type="ORF">EURHEDRAFT_377079</name>
</gene>
<proteinExistence type="predicted"/>
<dbReference type="GeneID" id="63694045"/>
<feature type="compositionally biased region" description="Basic and acidic residues" evidence="1">
    <location>
        <begin position="39"/>
        <end position="62"/>
    </location>
</feature>
<name>A0A017SGJ0_ASPRC</name>
<feature type="region of interest" description="Disordered" evidence="1">
    <location>
        <begin position="428"/>
        <end position="452"/>
    </location>
</feature>
<dbReference type="OrthoDB" id="2420608at2759"/>
<dbReference type="PANTHER" id="PTHR15992:SF5">
    <property type="entry name" value="HOLLIDAY JUNCTION RECOGNITION PROTEIN"/>
    <property type="match status" value="1"/>
</dbReference>
<protein>
    <recommendedName>
        <fullName evidence="4">Centromere protein Scm3-domain-containing protein</fullName>
    </recommendedName>
</protein>
<dbReference type="GO" id="GO:0005634">
    <property type="term" value="C:nucleus"/>
    <property type="evidence" value="ECO:0007669"/>
    <property type="project" value="InterPro"/>
</dbReference>
<keyword evidence="3" id="KW-1185">Reference proteome</keyword>
<dbReference type="STRING" id="1388766.A0A017SGJ0"/>
<feature type="compositionally biased region" description="Basic and acidic residues" evidence="1">
    <location>
        <begin position="216"/>
        <end position="228"/>
    </location>
</feature>
<evidence type="ECO:0008006" key="4">
    <source>
        <dbReference type="Google" id="ProtNLM"/>
    </source>
</evidence>
<sequence length="452" mass="50505">MEPPTKRPRLSIAPDTPKDPYLYHSPSPDPTTAEETNDELEHEHEHEHEHDHGQVDIHAARAQNDQRLKTIFESIFEKYSRDFTEIGDEIDLQTGEVIVDNGHLLGMEGEDDTGDAGLELGAECGHDVEDGQDSDDDERSGTETGTEQGGDYNRGIWSFTRSQTELRERMNDNAWGWQGDVDDADGDDNENDYDDDHDDRSSVDSLLDTAMSVDDPTAKEPVDEESHPLHRIHNANNDTREPIESIWRVPEIAPKISFSTPQPPPSNNKPTINYNSPRSISPPGVRSLWAVPQPGRPRKANTDTPKEKKPKKDMDVKPKTKTSPKKTTTPSTSKPKQFYSPAKKGDWSFAIHSQGSDSESDDPLQEDYQPSPTPKNPLNIRGKKRDKLSALKDRGGLSWSAVQNEFPRRSHAGIQFGLLRLWVGEEIPNETGKDQGGESGRDRLGDLLEGSQ</sequence>
<evidence type="ECO:0000313" key="3">
    <source>
        <dbReference type="Proteomes" id="UP000019804"/>
    </source>
</evidence>
<dbReference type="GO" id="GO:0042393">
    <property type="term" value="F:histone binding"/>
    <property type="evidence" value="ECO:0007669"/>
    <property type="project" value="InterPro"/>
</dbReference>
<feature type="compositionally biased region" description="Polar residues" evidence="1">
    <location>
        <begin position="268"/>
        <end position="279"/>
    </location>
</feature>
<dbReference type="InterPro" id="IPR009072">
    <property type="entry name" value="Histone-fold"/>
</dbReference>
<feature type="region of interest" description="Disordered" evidence="1">
    <location>
        <begin position="1"/>
        <end position="62"/>
    </location>
</feature>
<dbReference type="AlphaFoldDB" id="A0A017SGJ0"/>
<dbReference type="InterPro" id="IPR018465">
    <property type="entry name" value="Scm3/HJURP"/>
</dbReference>
<dbReference type="GO" id="GO:0046982">
    <property type="term" value="F:protein heterodimerization activity"/>
    <property type="evidence" value="ECO:0007669"/>
    <property type="project" value="InterPro"/>
</dbReference>
<dbReference type="EMBL" id="KK088420">
    <property type="protein sequence ID" value="EYE96037.1"/>
    <property type="molecule type" value="Genomic_DNA"/>
</dbReference>
<dbReference type="Pfam" id="PF10384">
    <property type="entry name" value="Scm3"/>
    <property type="match status" value="1"/>
</dbReference>